<gene>
    <name evidence="2" type="ORF">FDK13_12780</name>
</gene>
<name>A0A4U6D6Z5_9BACT</name>
<dbReference type="InterPro" id="IPR046860">
    <property type="entry name" value="SnoaL_5"/>
</dbReference>
<dbReference type="AlphaFoldDB" id="A0A4U6D6Z5"/>
<dbReference type="SUPFAM" id="SSF54427">
    <property type="entry name" value="NTF2-like"/>
    <property type="match status" value="1"/>
</dbReference>
<dbReference type="Gene3D" id="3.10.450.50">
    <property type="match status" value="1"/>
</dbReference>
<protein>
    <submittedName>
        <fullName evidence="2">Nuclear transport factor 2 family protein</fullName>
    </submittedName>
</protein>
<organism evidence="2 3">
    <name type="scientific">Dyadobacter frigoris</name>
    <dbReference type="NCBI Taxonomy" id="2576211"/>
    <lineage>
        <taxon>Bacteria</taxon>
        <taxon>Pseudomonadati</taxon>
        <taxon>Bacteroidota</taxon>
        <taxon>Cytophagia</taxon>
        <taxon>Cytophagales</taxon>
        <taxon>Spirosomataceae</taxon>
        <taxon>Dyadobacter</taxon>
    </lineage>
</organism>
<dbReference type="Pfam" id="PF20409">
    <property type="entry name" value="SnoaL_5"/>
    <property type="match status" value="1"/>
</dbReference>
<dbReference type="RefSeq" id="WP_137340376.1">
    <property type="nucleotide sequence ID" value="NZ_BSQH01000006.1"/>
</dbReference>
<comment type="caution">
    <text evidence="2">The sequence shown here is derived from an EMBL/GenBank/DDBJ whole genome shotgun (WGS) entry which is preliminary data.</text>
</comment>
<dbReference type="Proteomes" id="UP000304900">
    <property type="component" value="Unassembled WGS sequence"/>
</dbReference>
<reference evidence="2 3" key="1">
    <citation type="submission" date="2019-05" db="EMBL/GenBank/DDBJ databases">
        <title>Dyadobacter AR-3-8 sp. nov., isolated from arctic soil.</title>
        <authorList>
            <person name="Chaudhary D.K."/>
        </authorList>
    </citation>
    <scope>NUCLEOTIDE SEQUENCE [LARGE SCALE GENOMIC DNA]</scope>
    <source>
        <strain evidence="2 3">AR-3-8</strain>
    </source>
</reference>
<keyword evidence="3" id="KW-1185">Reference proteome</keyword>
<dbReference type="EMBL" id="SZVO01000005">
    <property type="protein sequence ID" value="TKT92007.1"/>
    <property type="molecule type" value="Genomic_DNA"/>
</dbReference>
<proteinExistence type="predicted"/>
<dbReference type="InterPro" id="IPR032710">
    <property type="entry name" value="NTF2-like_dom_sf"/>
</dbReference>
<sequence length="118" mass="13054">MTTSEVANKLVELCRQGKIDEVLETLFADNAQSIEANDMMGPRVVEGLQAIKAKSAAFQADVEEFHGAKISDPIVAANSFALTWTLDATFKGRGRMSMEEVCVYQVKDGKVILEQFFY</sequence>
<feature type="domain" description="SnoaL-like" evidence="1">
    <location>
        <begin position="1"/>
        <end position="118"/>
    </location>
</feature>
<evidence type="ECO:0000313" key="3">
    <source>
        <dbReference type="Proteomes" id="UP000304900"/>
    </source>
</evidence>
<accession>A0A4U6D6Z5</accession>
<evidence type="ECO:0000259" key="1">
    <source>
        <dbReference type="Pfam" id="PF20409"/>
    </source>
</evidence>
<evidence type="ECO:0000313" key="2">
    <source>
        <dbReference type="EMBL" id="TKT92007.1"/>
    </source>
</evidence>
<dbReference type="OrthoDB" id="336094at2"/>